<dbReference type="STRING" id="1194090.SAMN05443144_11030"/>
<name>A0A1M5CMZ7_9BACT</name>
<sequence length="59" mass="7255">MFTNLLGLCSQFLFYWFFTNKERVPLYWFLSIIPLPENYIKNFGYNISFADFYIFDTMN</sequence>
<dbReference type="EMBL" id="FQUS01000010">
    <property type="protein sequence ID" value="SHF55987.1"/>
    <property type="molecule type" value="Genomic_DNA"/>
</dbReference>
<dbReference type="AlphaFoldDB" id="A0A1M5CMZ7"/>
<organism evidence="1 2">
    <name type="scientific">Fodinibius roseus</name>
    <dbReference type="NCBI Taxonomy" id="1194090"/>
    <lineage>
        <taxon>Bacteria</taxon>
        <taxon>Pseudomonadati</taxon>
        <taxon>Balneolota</taxon>
        <taxon>Balneolia</taxon>
        <taxon>Balneolales</taxon>
        <taxon>Balneolaceae</taxon>
        <taxon>Fodinibius</taxon>
    </lineage>
</organism>
<gene>
    <name evidence="1" type="ORF">SAMN05443144_11030</name>
</gene>
<protein>
    <submittedName>
        <fullName evidence="1">Uncharacterized protein</fullName>
    </submittedName>
</protein>
<proteinExistence type="predicted"/>
<accession>A0A1M5CMZ7</accession>
<dbReference type="Proteomes" id="UP000184041">
    <property type="component" value="Unassembled WGS sequence"/>
</dbReference>
<reference evidence="1 2" key="1">
    <citation type="submission" date="2016-11" db="EMBL/GenBank/DDBJ databases">
        <authorList>
            <person name="Jaros S."/>
            <person name="Januszkiewicz K."/>
            <person name="Wedrychowicz H."/>
        </authorList>
    </citation>
    <scope>NUCLEOTIDE SEQUENCE [LARGE SCALE GENOMIC DNA]</scope>
    <source>
        <strain evidence="1 2">DSM 21986</strain>
    </source>
</reference>
<evidence type="ECO:0000313" key="2">
    <source>
        <dbReference type="Proteomes" id="UP000184041"/>
    </source>
</evidence>
<keyword evidence="2" id="KW-1185">Reference proteome</keyword>
<evidence type="ECO:0000313" key="1">
    <source>
        <dbReference type="EMBL" id="SHF55987.1"/>
    </source>
</evidence>